<keyword evidence="2" id="KW-0963">Cytoplasm</keyword>
<dbReference type="PROSITE" id="PS50995">
    <property type="entry name" value="HTH_MARR_2"/>
    <property type="match status" value="1"/>
</dbReference>
<dbReference type="SMART" id="SM00347">
    <property type="entry name" value="HTH_MARR"/>
    <property type="match status" value="1"/>
</dbReference>
<dbReference type="SUPFAM" id="SSF46785">
    <property type="entry name" value="Winged helix' DNA-binding domain"/>
    <property type="match status" value="1"/>
</dbReference>
<dbReference type="FunFam" id="1.10.10.10:FF:000163">
    <property type="entry name" value="MarR family transcriptional regulator"/>
    <property type="match status" value="1"/>
</dbReference>
<dbReference type="Pfam" id="PF22381">
    <property type="entry name" value="Staph_reg_Sar_Rot"/>
    <property type="match status" value="1"/>
</dbReference>
<reference evidence="8" key="1">
    <citation type="submission" date="2016-07" db="EMBL/GenBank/DDBJ databases">
        <title>Sequence Frankia sp. strain CcI1.17.</title>
        <authorList>
            <person name="Ghodhbane-Gtari F."/>
            <person name="Swanson E."/>
            <person name="Gueddou A."/>
            <person name="Morris K."/>
            <person name="Hezbri K."/>
            <person name="Ktari A."/>
            <person name="Nouioui I."/>
            <person name="Abebe-Akele F."/>
            <person name="Simpson S."/>
            <person name="Thomas K."/>
            <person name="Gtari M."/>
            <person name="Tisa L.S."/>
            <person name="Hurst S."/>
        </authorList>
    </citation>
    <scope>NUCLEOTIDE SEQUENCE [LARGE SCALE GENOMIC DNA]</scope>
    <source>
        <strain evidence="8">Cc1.17</strain>
    </source>
</reference>
<keyword evidence="8" id="KW-1185">Reference proteome</keyword>
<evidence type="ECO:0000313" key="8">
    <source>
        <dbReference type="Proteomes" id="UP000179627"/>
    </source>
</evidence>
<keyword evidence="3" id="KW-0805">Transcription regulation</keyword>
<comment type="caution">
    <text evidence="7">The sequence shown here is derived from an EMBL/GenBank/DDBJ whole genome shotgun (WGS) entry which is preliminary data.</text>
</comment>
<dbReference type="GO" id="GO:0005737">
    <property type="term" value="C:cytoplasm"/>
    <property type="evidence" value="ECO:0007669"/>
    <property type="project" value="UniProtKB-SubCell"/>
</dbReference>
<dbReference type="PANTHER" id="PTHR33164:SF5">
    <property type="entry name" value="ORGANIC HYDROPEROXIDE RESISTANCE TRANSCRIPTIONAL REGULATOR"/>
    <property type="match status" value="1"/>
</dbReference>
<protein>
    <submittedName>
        <fullName evidence="7">Transcriptional regulator</fullName>
    </submittedName>
</protein>
<dbReference type="GO" id="GO:0003677">
    <property type="term" value="F:DNA binding"/>
    <property type="evidence" value="ECO:0007669"/>
    <property type="project" value="UniProtKB-KW"/>
</dbReference>
<comment type="subcellular location">
    <subcellularLocation>
        <location evidence="1">Cytoplasm</location>
    </subcellularLocation>
</comment>
<dbReference type="AlphaFoldDB" id="A0A1S1R8S5"/>
<name>A0A1S1R8S5_9ACTN</name>
<dbReference type="OrthoDB" id="9806864at2"/>
<dbReference type="PANTHER" id="PTHR33164">
    <property type="entry name" value="TRANSCRIPTIONAL REGULATOR, MARR FAMILY"/>
    <property type="match status" value="1"/>
</dbReference>
<proteinExistence type="predicted"/>
<dbReference type="GO" id="GO:0003700">
    <property type="term" value="F:DNA-binding transcription factor activity"/>
    <property type="evidence" value="ECO:0007669"/>
    <property type="project" value="InterPro"/>
</dbReference>
<dbReference type="InterPro" id="IPR036388">
    <property type="entry name" value="WH-like_DNA-bd_sf"/>
</dbReference>
<evidence type="ECO:0000256" key="3">
    <source>
        <dbReference type="ARBA" id="ARBA00023015"/>
    </source>
</evidence>
<dbReference type="InterPro" id="IPR039422">
    <property type="entry name" value="MarR/SlyA-like"/>
</dbReference>
<dbReference type="GO" id="GO:0006950">
    <property type="term" value="P:response to stress"/>
    <property type="evidence" value="ECO:0007669"/>
    <property type="project" value="TreeGrafter"/>
</dbReference>
<evidence type="ECO:0000256" key="2">
    <source>
        <dbReference type="ARBA" id="ARBA00022490"/>
    </source>
</evidence>
<evidence type="ECO:0000256" key="4">
    <source>
        <dbReference type="ARBA" id="ARBA00023125"/>
    </source>
</evidence>
<dbReference type="InterPro" id="IPR000835">
    <property type="entry name" value="HTH_MarR-typ"/>
</dbReference>
<evidence type="ECO:0000256" key="5">
    <source>
        <dbReference type="ARBA" id="ARBA00023163"/>
    </source>
</evidence>
<dbReference type="RefSeq" id="WP_071083035.1">
    <property type="nucleotide sequence ID" value="NZ_MBLM01000047.1"/>
</dbReference>
<sequence>MADRLPQLELGNQLCFALYGASRAAIRAYGPELAELGLTYPQYLTMLVLWEASEPLTVGDIGARLHLDSGTLTPLLKRLEDLGLATRTRDRADERRVLIALTERGRELRARAAEVPLRLFQRYGIDLETARELIRDLTAITESLQAST</sequence>
<keyword evidence="5" id="KW-0804">Transcription</keyword>
<evidence type="ECO:0000313" key="7">
    <source>
        <dbReference type="EMBL" id="OHV42387.1"/>
    </source>
</evidence>
<dbReference type="Proteomes" id="UP000179627">
    <property type="component" value="Unassembled WGS sequence"/>
</dbReference>
<organism evidence="7 8">
    <name type="scientific">Parafrankia colletiae</name>
    <dbReference type="NCBI Taxonomy" id="573497"/>
    <lineage>
        <taxon>Bacteria</taxon>
        <taxon>Bacillati</taxon>
        <taxon>Actinomycetota</taxon>
        <taxon>Actinomycetes</taxon>
        <taxon>Frankiales</taxon>
        <taxon>Frankiaceae</taxon>
        <taxon>Parafrankia</taxon>
    </lineage>
</organism>
<dbReference type="InterPro" id="IPR055166">
    <property type="entry name" value="Transc_reg_Sar_Rot_HTH"/>
</dbReference>
<dbReference type="Gene3D" id="1.10.10.10">
    <property type="entry name" value="Winged helix-like DNA-binding domain superfamily/Winged helix DNA-binding domain"/>
    <property type="match status" value="1"/>
</dbReference>
<keyword evidence="4" id="KW-0238">DNA-binding</keyword>
<dbReference type="InterPro" id="IPR036390">
    <property type="entry name" value="WH_DNA-bd_sf"/>
</dbReference>
<evidence type="ECO:0000259" key="6">
    <source>
        <dbReference type="PROSITE" id="PS50995"/>
    </source>
</evidence>
<feature type="domain" description="HTH marR-type" evidence="6">
    <location>
        <begin position="11"/>
        <end position="148"/>
    </location>
</feature>
<accession>A0A1S1R8S5</accession>
<evidence type="ECO:0000256" key="1">
    <source>
        <dbReference type="ARBA" id="ARBA00004496"/>
    </source>
</evidence>
<gene>
    <name evidence="7" type="ORF">CC117_12590</name>
</gene>
<dbReference type="EMBL" id="MBLM01000047">
    <property type="protein sequence ID" value="OHV42387.1"/>
    <property type="molecule type" value="Genomic_DNA"/>
</dbReference>